<dbReference type="AlphaFoldDB" id="A0A0S4LN88"/>
<dbReference type="EMBL" id="CZPZ01000017">
    <property type="protein sequence ID" value="CUS36546.1"/>
    <property type="molecule type" value="Genomic_DNA"/>
</dbReference>
<organism evidence="1 2">
    <name type="scientific">Candidatus Nitrospira nitrificans</name>
    <dbReference type="NCBI Taxonomy" id="1742973"/>
    <lineage>
        <taxon>Bacteria</taxon>
        <taxon>Pseudomonadati</taxon>
        <taxon>Nitrospirota</taxon>
        <taxon>Nitrospiria</taxon>
        <taxon>Nitrospirales</taxon>
        <taxon>Nitrospiraceae</taxon>
        <taxon>Nitrospira</taxon>
    </lineage>
</organism>
<keyword evidence="2" id="KW-1185">Reference proteome</keyword>
<gene>
    <name evidence="1" type="ORF">COMA2_240024</name>
</gene>
<evidence type="ECO:0000313" key="1">
    <source>
        <dbReference type="EMBL" id="CUS36546.1"/>
    </source>
</evidence>
<accession>A0A0S4LN88</accession>
<proteinExistence type="predicted"/>
<reference evidence="2" key="1">
    <citation type="submission" date="2015-10" db="EMBL/GenBank/DDBJ databases">
        <authorList>
            <person name="Luecker S."/>
            <person name="Luecker S."/>
        </authorList>
    </citation>
    <scope>NUCLEOTIDE SEQUENCE [LARGE SCALE GENOMIC DNA]</scope>
</reference>
<name>A0A0S4LN88_9BACT</name>
<evidence type="ECO:0000313" key="2">
    <source>
        <dbReference type="Proteomes" id="UP000198736"/>
    </source>
</evidence>
<dbReference type="Proteomes" id="UP000198736">
    <property type="component" value="Unassembled WGS sequence"/>
</dbReference>
<sequence>MASRLAQSDGTTRLATYFPLSLSWMTLQKFEVVAGGHAQPHIDEAQKSAADAAETFVRSALSYPQFPHPDPHHRC</sequence>
<protein>
    <submittedName>
        <fullName evidence="1">Uncharacterized protein</fullName>
    </submittedName>
</protein>